<protein>
    <submittedName>
        <fullName evidence="1">Uncharacterized protein</fullName>
    </submittedName>
</protein>
<proteinExistence type="predicted"/>
<name>A0AAE9FM48_9CAUD</name>
<sequence>MEGVLIKLKEYPALYAGRIQEGYKFVLYLISSDDEAQGQRYFKSQGAASRYVRETGVRV</sequence>
<reference evidence="1 2" key="1">
    <citation type="journal article" date="2022" name="Arch. Virol.">
        <title>Two novel Erwinia amylovora bacteriophages, Loshitsa2 and Micant, isolated in Belarus.</title>
        <authorList>
            <person name="Besarab N.V."/>
            <person name="Letarov A.V."/>
            <person name="Kulikov E.E."/>
            <person name="Babenko V.V."/>
            <person name="Belalov I.S."/>
            <person name="Lagonenko A.L."/>
            <person name="Golomidova A.K."/>
            <person name="Evtushenkov A.N."/>
        </authorList>
    </citation>
    <scope>NUCLEOTIDE SEQUENCE [LARGE SCALE GENOMIC DNA]</scope>
</reference>
<evidence type="ECO:0000313" key="1">
    <source>
        <dbReference type="EMBL" id="UNA01132.1"/>
    </source>
</evidence>
<gene>
    <name evidence="1" type="ORF">Loshitsa2_00004</name>
</gene>
<keyword evidence="2" id="KW-1185">Reference proteome</keyword>
<organism evidence="1 2">
    <name type="scientific">Erwinia phage Loshitsa2</name>
    <dbReference type="NCBI Taxonomy" id="2923254"/>
    <lineage>
        <taxon>Viruses</taxon>
        <taxon>Duplodnaviria</taxon>
        <taxon>Heunggongvirae</taxon>
        <taxon>Uroviricota</taxon>
        <taxon>Caudoviricetes</taxon>
        <taxon>Autographivirales</taxon>
        <taxon>Autoscriptoviridae</taxon>
        <taxon>Slopekvirinae</taxon>
        <taxon>Micantvirus</taxon>
        <taxon>Micantvirus loshitsa2</taxon>
    </lineage>
</organism>
<evidence type="ECO:0000313" key="2">
    <source>
        <dbReference type="Proteomes" id="UP000829102"/>
    </source>
</evidence>
<accession>A0AAE9FM48</accession>
<dbReference type="EMBL" id="OM513680">
    <property type="protein sequence ID" value="UNA01132.1"/>
    <property type="molecule type" value="Genomic_DNA"/>
</dbReference>
<dbReference type="Proteomes" id="UP000829102">
    <property type="component" value="Segment"/>
</dbReference>